<dbReference type="PANTHER" id="PTHR22629">
    <property type="entry name" value="ARP2/3 COMPLEX 20 KD SUBUNIT"/>
    <property type="match status" value="1"/>
</dbReference>
<protein>
    <submittedName>
        <fullName evidence="6">Uncharacterized protein</fullName>
    </submittedName>
</protein>
<dbReference type="GO" id="GO:0051015">
    <property type="term" value="F:actin filament binding"/>
    <property type="evidence" value="ECO:0007669"/>
    <property type="project" value="TreeGrafter"/>
</dbReference>
<evidence type="ECO:0000256" key="1">
    <source>
        <dbReference type="ARBA" id="ARBA00004245"/>
    </source>
</evidence>
<dbReference type="PANTHER" id="PTHR22629:SF0">
    <property type="entry name" value="ACTIN-RELATED PROTEIN 2_3 COMPLEX SUBUNIT 4"/>
    <property type="match status" value="1"/>
</dbReference>
<organism evidence="6">
    <name type="scientific">Capra hircus</name>
    <name type="common">Goat</name>
    <dbReference type="NCBI Taxonomy" id="9925"/>
    <lineage>
        <taxon>Eukaryota</taxon>
        <taxon>Metazoa</taxon>
        <taxon>Chordata</taxon>
        <taxon>Craniata</taxon>
        <taxon>Vertebrata</taxon>
        <taxon>Euteleostomi</taxon>
        <taxon>Mammalia</taxon>
        <taxon>Eutheria</taxon>
        <taxon>Laurasiatheria</taxon>
        <taxon>Artiodactyla</taxon>
        <taxon>Ruminantia</taxon>
        <taxon>Pecora</taxon>
        <taxon>Bovidae</taxon>
        <taxon>Caprinae</taxon>
        <taxon>Capra</taxon>
    </lineage>
</organism>
<sequence>MSPHFYRRQPQFSKQGTVTRLFGCLHGKAKGSCERARNFFALSNAKFYGQCLLIWEQLTYKHKFVDVVIPFMEEIDKEISEMKLLVNAREHFVAEEYLKNV</sequence>
<evidence type="ECO:0000256" key="5">
    <source>
        <dbReference type="ARBA" id="ARBA00023212"/>
    </source>
</evidence>
<reference evidence="6" key="1">
    <citation type="submission" date="2019-03" db="EMBL/GenBank/DDBJ databases">
        <title>Genome sequencing and reference-guided assembly of Black Bengal Goat (Capra hircus).</title>
        <authorList>
            <person name="Siddiki A.Z."/>
            <person name="Baten A."/>
            <person name="Billah M."/>
            <person name="Alam M.A.U."/>
            <person name="Shawrob K.S.M."/>
            <person name="Saha S."/>
            <person name="Chowdhury M."/>
            <person name="Rahman A.H."/>
            <person name="Stear M."/>
            <person name="Miah G."/>
            <person name="Das G.B."/>
            <person name="Hossain M.M."/>
            <person name="Kumkum M."/>
            <person name="Islam M.S."/>
            <person name="Mollah A.M."/>
            <person name="Ahsan A."/>
            <person name="Tusar F."/>
            <person name="Khan M.K.I."/>
        </authorList>
    </citation>
    <scope>NUCLEOTIDE SEQUENCE [LARGE SCALE GENOMIC DNA]</scope>
</reference>
<dbReference type="Ensembl" id="ENSCHIT00010035482.1">
    <property type="protein sequence ID" value="ENSCHIP00010025142.1"/>
    <property type="gene ID" value="ENSCHIG00010018701.1"/>
</dbReference>
<dbReference type="SUPFAM" id="SSF69645">
    <property type="entry name" value="Arp2/3 complex subunits"/>
    <property type="match status" value="1"/>
</dbReference>
<dbReference type="InterPro" id="IPR034666">
    <property type="entry name" value="ARPC2/4"/>
</dbReference>
<comment type="subcellular location">
    <subcellularLocation>
        <location evidence="1">Cytoplasm</location>
        <location evidence="1">Cytoskeleton</location>
    </subcellularLocation>
</comment>
<reference evidence="6" key="2">
    <citation type="submission" date="2025-08" db="UniProtKB">
        <authorList>
            <consortium name="Ensembl"/>
        </authorList>
    </citation>
    <scope>IDENTIFICATION</scope>
</reference>
<accession>A0A8C2R8T4</accession>
<keyword evidence="4" id="KW-0009">Actin-binding</keyword>
<dbReference type="AlphaFoldDB" id="A0A8C2R8T4"/>
<dbReference type="GO" id="GO:0030041">
    <property type="term" value="P:actin filament polymerization"/>
    <property type="evidence" value="ECO:0007669"/>
    <property type="project" value="InterPro"/>
</dbReference>
<dbReference type="Gene3D" id="3.30.1460.20">
    <property type="match status" value="1"/>
</dbReference>
<evidence type="ECO:0000256" key="2">
    <source>
        <dbReference type="ARBA" id="ARBA00005919"/>
    </source>
</evidence>
<evidence type="ECO:0000313" key="6">
    <source>
        <dbReference type="Ensembl" id="ENSCHIP00010025142.1"/>
    </source>
</evidence>
<dbReference type="GO" id="GO:0034314">
    <property type="term" value="P:Arp2/3 complex-mediated actin nucleation"/>
    <property type="evidence" value="ECO:0007669"/>
    <property type="project" value="InterPro"/>
</dbReference>
<dbReference type="Pfam" id="PF05856">
    <property type="entry name" value="ARPC4"/>
    <property type="match status" value="1"/>
</dbReference>
<keyword evidence="5" id="KW-0206">Cytoskeleton</keyword>
<dbReference type="GO" id="GO:0005885">
    <property type="term" value="C:Arp2/3 protein complex"/>
    <property type="evidence" value="ECO:0007669"/>
    <property type="project" value="InterPro"/>
</dbReference>
<proteinExistence type="inferred from homology"/>
<comment type="similarity">
    <text evidence="2">Belongs to the ARPC4 family.</text>
</comment>
<keyword evidence="3" id="KW-0963">Cytoplasm</keyword>
<evidence type="ECO:0000256" key="3">
    <source>
        <dbReference type="ARBA" id="ARBA00022490"/>
    </source>
</evidence>
<name>A0A8C2R8T4_CAPHI</name>
<dbReference type="InterPro" id="IPR008384">
    <property type="entry name" value="ARPC4"/>
</dbReference>
<evidence type="ECO:0000256" key="4">
    <source>
        <dbReference type="ARBA" id="ARBA00023203"/>
    </source>
</evidence>